<dbReference type="EMBL" id="JBEGDG010000015">
    <property type="protein sequence ID" value="MEQ6356496.1"/>
    <property type="molecule type" value="Genomic_DNA"/>
</dbReference>
<comment type="caution">
    <text evidence="1">The sequence shown here is derived from an EMBL/GenBank/DDBJ whole genome shotgun (WGS) entry which is preliminary data.</text>
</comment>
<protein>
    <submittedName>
        <fullName evidence="1">Uncharacterized protein</fullName>
    </submittedName>
</protein>
<name>A0ABV1MVH0_9BACI</name>
<dbReference type="Proteomes" id="UP001478862">
    <property type="component" value="Unassembled WGS sequence"/>
</dbReference>
<reference evidence="1 2" key="1">
    <citation type="submission" date="2024-06" db="EMBL/GenBank/DDBJ databases">
        <title>Lysinibacillus zambalefons sp. nov., a Novel Firmicute Isolated from the Poon Bato Zambales Hyperalkaline Spring.</title>
        <authorList>
            <person name="Aja J.A."/>
            <person name="Lazaro J.E.H."/>
            <person name="Llorin L.D."/>
            <person name="Lim K.R."/>
            <person name="Teodosio J."/>
            <person name="Dalisay D.S."/>
        </authorList>
    </citation>
    <scope>NUCLEOTIDE SEQUENCE [LARGE SCALE GENOMIC DNA]</scope>
    <source>
        <strain evidence="1 2">M3</strain>
    </source>
</reference>
<keyword evidence="2" id="KW-1185">Reference proteome</keyword>
<accession>A0ABV1MVH0</accession>
<dbReference type="RefSeq" id="WP_349660944.1">
    <property type="nucleotide sequence ID" value="NZ_JBEGDG010000015.1"/>
</dbReference>
<evidence type="ECO:0000313" key="2">
    <source>
        <dbReference type="Proteomes" id="UP001478862"/>
    </source>
</evidence>
<gene>
    <name evidence="1" type="ORF">ABNX05_17885</name>
</gene>
<sequence length="115" mass="12183">MSHEVNTVQPFVTCTGNGGVAKIEDQGGGKIWWYVNPKFSTLYSFVGEILISNGKKVVNTIPVSGMGQATKALTDIAYGPSTGGKTYSVKLTGVARDNQGTSSFVVPNCSTAYRK</sequence>
<organism evidence="1 2">
    <name type="scientific">Lysinibacillus zambalensis</name>
    <dbReference type="NCBI Taxonomy" id="3160866"/>
    <lineage>
        <taxon>Bacteria</taxon>
        <taxon>Bacillati</taxon>
        <taxon>Bacillota</taxon>
        <taxon>Bacilli</taxon>
        <taxon>Bacillales</taxon>
        <taxon>Bacillaceae</taxon>
        <taxon>Lysinibacillus</taxon>
    </lineage>
</organism>
<evidence type="ECO:0000313" key="1">
    <source>
        <dbReference type="EMBL" id="MEQ6356496.1"/>
    </source>
</evidence>
<proteinExistence type="predicted"/>